<organism evidence="1 2">
    <name type="scientific">Dreissena polymorpha</name>
    <name type="common">Zebra mussel</name>
    <name type="synonym">Mytilus polymorpha</name>
    <dbReference type="NCBI Taxonomy" id="45954"/>
    <lineage>
        <taxon>Eukaryota</taxon>
        <taxon>Metazoa</taxon>
        <taxon>Spiralia</taxon>
        <taxon>Lophotrochozoa</taxon>
        <taxon>Mollusca</taxon>
        <taxon>Bivalvia</taxon>
        <taxon>Autobranchia</taxon>
        <taxon>Heteroconchia</taxon>
        <taxon>Euheterodonta</taxon>
        <taxon>Imparidentia</taxon>
        <taxon>Neoheterodontei</taxon>
        <taxon>Myida</taxon>
        <taxon>Dreissenoidea</taxon>
        <taxon>Dreissenidae</taxon>
        <taxon>Dreissena</taxon>
    </lineage>
</organism>
<name>A0A9D4LI52_DREPO</name>
<comment type="caution">
    <text evidence="1">The sequence shown here is derived from an EMBL/GenBank/DDBJ whole genome shotgun (WGS) entry which is preliminary data.</text>
</comment>
<keyword evidence="2" id="KW-1185">Reference proteome</keyword>
<dbReference type="EMBL" id="JAIWYP010000003">
    <property type="protein sequence ID" value="KAH3857772.1"/>
    <property type="molecule type" value="Genomic_DNA"/>
</dbReference>
<proteinExistence type="predicted"/>
<gene>
    <name evidence="1" type="ORF">DPMN_100387</name>
</gene>
<accession>A0A9D4LI52</accession>
<sequence length="109" mass="11548">MLMVTGADGHMGLLMGGYANGHRGQGGLVRFTDVEITDDDGHSQRANPNVNADGHRVLLMLRLMEVKADGHRGLLMADGRRGLLMVTGACQGGLVSELMLMVTGACEID</sequence>
<dbReference type="AlphaFoldDB" id="A0A9D4LI52"/>
<evidence type="ECO:0000313" key="1">
    <source>
        <dbReference type="EMBL" id="KAH3857772.1"/>
    </source>
</evidence>
<reference evidence="1" key="1">
    <citation type="journal article" date="2019" name="bioRxiv">
        <title>The Genome of the Zebra Mussel, Dreissena polymorpha: A Resource for Invasive Species Research.</title>
        <authorList>
            <person name="McCartney M.A."/>
            <person name="Auch B."/>
            <person name="Kono T."/>
            <person name="Mallez S."/>
            <person name="Zhang Y."/>
            <person name="Obille A."/>
            <person name="Becker A."/>
            <person name="Abrahante J.E."/>
            <person name="Garbe J."/>
            <person name="Badalamenti J.P."/>
            <person name="Herman A."/>
            <person name="Mangelson H."/>
            <person name="Liachko I."/>
            <person name="Sullivan S."/>
            <person name="Sone E.D."/>
            <person name="Koren S."/>
            <person name="Silverstein K.A.T."/>
            <person name="Beckman K.B."/>
            <person name="Gohl D.M."/>
        </authorList>
    </citation>
    <scope>NUCLEOTIDE SEQUENCE</scope>
    <source>
        <strain evidence="1">Duluth1</strain>
        <tissue evidence="1">Whole animal</tissue>
    </source>
</reference>
<reference evidence="1" key="2">
    <citation type="submission" date="2020-11" db="EMBL/GenBank/DDBJ databases">
        <authorList>
            <person name="McCartney M.A."/>
            <person name="Auch B."/>
            <person name="Kono T."/>
            <person name="Mallez S."/>
            <person name="Becker A."/>
            <person name="Gohl D.M."/>
            <person name="Silverstein K.A.T."/>
            <person name="Koren S."/>
            <person name="Bechman K.B."/>
            <person name="Herman A."/>
            <person name="Abrahante J.E."/>
            <person name="Garbe J."/>
        </authorList>
    </citation>
    <scope>NUCLEOTIDE SEQUENCE</scope>
    <source>
        <strain evidence="1">Duluth1</strain>
        <tissue evidence="1">Whole animal</tissue>
    </source>
</reference>
<protein>
    <submittedName>
        <fullName evidence="1">Uncharacterized protein</fullName>
    </submittedName>
</protein>
<evidence type="ECO:0000313" key="2">
    <source>
        <dbReference type="Proteomes" id="UP000828390"/>
    </source>
</evidence>
<dbReference type="Proteomes" id="UP000828390">
    <property type="component" value="Unassembled WGS sequence"/>
</dbReference>